<protein>
    <submittedName>
        <fullName evidence="11">Uncharacterized protein</fullName>
    </submittedName>
</protein>
<feature type="transmembrane region" description="Helical" evidence="10">
    <location>
        <begin position="62"/>
        <end position="82"/>
    </location>
</feature>
<keyword evidence="5" id="KW-0406">Ion transport</keyword>
<keyword evidence="2" id="KW-0813">Transport</keyword>
<dbReference type="EMBL" id="JAERUA010000025">
    <property type="protein sequence ID" value="KAI1882068.1"/>
    <property type="molecule type" value="Genomic_DNA"/>
</dbReference>
<keyword evidence="4 10" id="KW-1133">Transmembrane helix</keyword>
<evidence type="ECO:0000256" key="9">
    <source>
        <dbReference type="SAM" id="MobiDB-lite"/>
    </source>
</evidence>
<organism evidence="11 12">
    <name type="scientific">Albula goreensis</name>
    <dbReference type="NCBI Taxonomy" id="1534307"/>
    <lineage>
        <taxon>Eukaryota</taxon>
        <taxon>Metazoa</taxon>
        <taxon>Chordata</taxon>
        <taxon>Craniata</taxon>
        <taxon>Vertebrata</taxon>
        <taxon>Euteleostomi</taxon>
        <taxon>Actinopterygii</taxon>
        <taxon>Neopterygii</taxon>
        <taxon>Teleostei</taxon>
        <taxon>Albuliformes</taxon>
        <taxon>Albulidae</taxon>
        <taxon>Albula</taxon>
    </lineage>
</organism>
<dbReference type="AlphaFoldDB" id="A0A8T3CH35"/>
<comment type="caution">
    <text evidence="11">The sequence shown here is derived from an EMBL/GenBank/DDBJ whole genome shotgun (WGS) entry which is preliminary data.</text>
</comment>
<evidence type="ECO:0000256" key="10">
    <source>
        <dbReference type="SAM" id="Phobius"/>
    </source>
</evidence>
<dbReference type="GO" id="GO:0015459">
    <property type="term" value="F:potassium channel regulator activity"/>
    <property type="evidence" value="ECO:0007669"/>
    <property type="project" value="TreeGrafter"/>
</dbReference>
<keyword evidence="8" id="KW-0407">Ion channel</keyword>
<name>A0A8T3CH35_9TELE</name>
<comment type="subcellular location">
    <subcellularLocation>
        <location evidence="1">Membrane</location>
        <topology evidence="1">Multi-pass membrane protein</topology>
    </subcellularLocation>
</comment>
<dbReference type="Proteomes" id="UP000829720">
    <property type="component" value="Unassembled WGS sequence"/>
</dbReference>
<evidence type="ECO:0000256" key="1">
    <source>
        <dbReference type="ARBA" id="ARBA00004141"/>
    </source>
</evidence>
<evidence type="ECO:0000256" key="5">
    <source>
        <dbReference type="ARBA" id="ARBA00023065"/>
    </source>
</evidence>
<sequence>MENRKQAQAPVQIGHQRGRQRSVSASSRLSAVVDAPDRRADLMAKIRVSYEYSEAEDKSIRLGLFLIVCGILSLFILCFCWLSPTLQNMQNKPANCTVISVRRVEEMFECVFTCGTDCKGISLYPCLQVFVNNSESNSIALLHHDEQQLVLNPKCSYVPPCERDNQKNRENVLQLQNYWTEEGSSQSFTCFFNQQRSRDVITTVRRTCVLQGDRLALAVSPDAPVLMWASSQRTASRFGRGAFCQPPLIFGAEARELKAG</sequence>
<reference evidence="11" key="1">
    <citation type="submission" date="2021-01" db="EMBL/GenBank/DDBJ databases">
        <authorList>
            <person name="Zahm M."/>
            <person name="Roques C."/>
            <person name="Cabau C."/>
            <person name="Klopp C."/>
            <person name="Donnadieu C."/>
            <person name="Jouanno E."/>
            <person name="Lampietro C."/>
            <person name="Louis A."/>
            <person name="Herpin A."/>
            <person name="Echchiki A."/>
            <person name="Berthelot C."/>
            <person name="Parey E."/>
            <person name="Roest-Crollius H."/>
            <person name="Braasch I."/>
            <person name="Postlethwait J."/>
            <person name="Bobe J."/>
            <person name="Montfort J."/>
            <person name="Bouchez O."/>
            <person name="Begum T."/>
            <person name="Mejri S."/>
            <person name="Adams A."/>
            <person name="Chen W.-J."/>
            <person name="Guiguen Y."/>
        </authorList>
    </citation>
    <scope>NUCLEOTIDE SEQUENCE</scope>
    <source>
        <tissue evidence="11">Blood</tissue>
    </source>
</reference>
<dbReference type="PANTHER" id="PTHR10258:SF3">
    <property type="entry name" value="CALCIUM-ACTIVATED POTASSIUM CHANNEL SUBUNIT BETA-4"/>
    <property type="match status" value="1"/>
</dbReference>
<dbReference type="Pfam" id="PF03185">
    <property type="entry name" value="CaKB"/>
    <property type="match status" value="1"/>
</dbReference>
<evidence type="ECO:0000256" key="7">
    <source>
        <dbReference type="ARBA" id="ARBA00023180"/>
    </source>
</evidence>
<evidence type="ECO:0000256" key="8">
    <source>
        <dbReference type="ARBA" id="ARBA00023303"/>
    </source>
</evidence>
<dbReference type="OrthoDB" id="9932001at2759"/>
<dbReference type="GO" id="GO:0015269">
    <property type="term" value="F:calcium-activated potassium channel activity"/>
    <property type="evidence" value="ECO:0007669"/>
    <property type="project" value="InterPro"/>
</dbReference>
<evidence type="ECO:0000256" key="2">
    <source>
        <dbReference type="ARBA" id="ARBA00022448"/>
    </source>
</evidence>
<dbReference type="InterPro" id="IPR003930">
    <property type="entry name" value="K_chnl_Ca-activ_BK_bsu"/>
</dbReference>
<gene>
    <name evidence="11" type="ORF">AGOR_G00246880</name>
</gene>
<keyword evidence="3 10" id="KW-0812">Transmembrane</keyword>
<evidence type="ECO:0000313" key="12">
    <source>
        <dbReference type="Proteomes" id="UP000829720"/>
    </source>
</evidence>
<feature type="region of interest" description="Disordered" evidence="9">
    <location>
        <begin position="1"/>
        <end position="26"/>
    </location>
</feature>
<keyword evidence="6 10" id="KW-0472">Membrane</keyword>
<dbReference type="GO" id="GO:0008076">
    <property type="term" value="C:voltage-gated potassium channel complex"/>
    <property type="evidence" value="ECO:0007669"/>
    <property type="project" value="TreeGrafter"/>
</dbReference>
<evidence type="ECO:0000256" key="3">
    <source>
        <dbReference type="ARBA" id="ARBA00022692"/>
    </source>
</evidence>
<keyword evidence="7" id="KW-0325">Glycoprotein</keyword>
<dbReference type="GO" id="GO:0005513">
    <property type="term" value="P:detection of calcium ion"/>
    <property type="evidence" value="ECO:0007669"/>
    <property type="project" value="TreeGrafter"/>
</dbReference>
<accession>A0A8T3CH35</accession>
<evidence type="ECO:0000313" key="11">
    <source>
        <dbReference type="EMBL" id="KAI1882068.1"/>
    </source>
</evidence>
<evidence type="ECO:0000256" key="6">
    <source>
        <dbReference type="ARBA" id="ARBA00023136"/>
    </source>
</evidence>
<proteinExistence type="predicted"/>
<evidence type="ECO:0000256" key="4">
    <source>
        <dbReference type="ARBA" id="ARBA00022989"/>
    </source>
</evidence>
<dbReference type="PANTHER" id="PTHR10258">
    <property type="entry name" value="CALCIUM-ACTIVATED POTASSIUM CHANNEL SUBUNIT BETA"/>
    <property type="match status" value="1"/>
</dbReference>
<keyword evidence="12" id="KW-1185">Reference proteome</keyword>